<dbReference type="AlphaFoldDB" id="A0A9P6N8J3"/>
<name>A0A9P6N8J3_9BASI</name>
<organism evidence="1 2">
    <name type="scientific">Cronartium quercuum f. sp. fusiforme G11</name>
    <dbReference type="NCBI Taxonomy" id="708437"/>
    <lineage>
        <taxon>Eukaryota</taxon>
        <taxon>Fungi</taxon>
        <taxon>Dikarya</taxon>
        <taxon>Basidiomycota</taxon>
        <taxon>Pucciniomycotina</taxon>
        <taxon>Pucciniomycetes</taxon>
        <taxon>Pucciniales</taxon>
        <taxon>Coleosporiaceae</taxon>
        <taxon>Cronartium</taxon>
    </lineage>
</organism>
<proteinExistence type="predicted"/>
<comment type="caution">
    <text evidence="1">The sequence shown here is derived from an EMBL/GenBank/DDBJ whole genome shotgun (WGS) entry which is preliminary data.</text>
</comment>
<keyword evidence="2" id="KW-1185">Reference proteome</keyword>
<dbReference type="Proteomes" id="UP000886653">
    <property type="component" value="Unassembled WGS sequence"/>
</dbReference>
<evidence type="ECO:0000313" key="1">
    <source>
        <dbReference type="EMBL" id="KAG0139413.1"/>
    </source>
</evidence>
<dbReference type="EMBL" id="MU167596">
    <property type="protein sequence ID" value="KAG0139413.1"/>
    <property type="molecule type" value="Genomic_DNA"/>
</dbReference>
<accession>A0A9P6N8J3</accession>
<evidence type="ECO:0000313" key="2">
    <source>
        <dbReference type="Proteomes" id="UP000886653"/>
    </source>
</evidence>
<sequence>NKPKIHQLQHLVDMIQQLGPAPLFGTKKFKSYNTVLCEASVHSNHQSPSHDIATTFMTANLLCMLLSG</sequence>
<feature type="non-terminal residue" evidence="1">
    <location>
        <position position="68"/>
    </location>
</feature>
<reference evidence="1" key="1">
    <citation type="submission" date="2013-11" db="EMBL/GenBank/DDBJ databases">
        <title>Genome sequence of the fusiform rust pathogen reveals effectors for host alternation and coevolution with pine.</title>
        <authorList>
            <consortium name="DOE Joint Genome Institute"/>
            <person name="Smith K."/>
            <person name="Pendleton A."/>
            <person name="Kubisiak T."/>
            <person name="Anderson C."/>
            <person name="Salamov A."/>
            <person name="Aerts A."/>
            <person name="Riley R."/>
            <person name="Clum A."/>
            <person name="Lindquist E."/>
            <person name="Ence D."/>
            <person name="Campbell M."/>
            <person name="Kronenberg Z."/>
            <person name="Feau N."/>
            <person name="Dhillon B."/>
            <person name="Hamelin R."/>
            <person name="Burleigh J."/>
            <person name="Smith J."/>
            <person name="Yandell M."/>
            <person name="Nelson C."/>
            <person name="Grigoriev I."/>
            <person name="Davis J."/>
        </authorList>
    </citation>
    <scope>NUCLEOTIDE SEQUENCE</scope>
    <source>
        <strain evidence="1">G11</strain>
    </source>
</reference>
<feature type="non-terminal residue" evidence="1">
    <location>
        <position position="1"/>
    </location>
</feature>
<gene>
    <name evidence="1" type="ORF">CROQUDRAFT_15724</name>
</gene>
<protein>
    <submittedName>
        <fullName evidence="1">Uncharacterized protein</fullName>
    </submittedName>
</protein>
<dbReference type="OrthoDB" id="2506088at2759"/>